<feature type="domain" description="Proteasome activator complex subunit 4-like HEAT repeat-like" evidence="11">
    <location>
        <begin position="1278"/>
        <end position="1556"/>
    </location>
</feature>
<dbReference type="GO" id="GO:0006281">
    <property type="term" value="P:DNA repair"/>
    <property type="evidence" value="ECO:0007669"/>
    <property type="project" value="UniProtKB-KW"/>
</dbReference>
<dbReference type="InterPro" id="IPR055455">
    <property type="entry name" value="HEAT_PSME4"/>
</dbReference>
<dbReference type="GO" id="GO:0016504">
    <property type="term" value="F:peptidase activator activity"/>
    <property type="evidence" value="ECO:0007669"/>
    <property type="project" value="InterPro"/>
</dbReference>
<dbReference type="InterPro" id="IPR035309">
    <property type="entry name" value="PSME4"/>
</dbReference>
<feature type="domain" description="Proteasome activator Blm10 middle HEAT repeats region" evidence="10">
    <location>
        <begin position="404"/>
        <end position="938"/>
    </location>
</feature>
<evidence type="ECO:0000256" key="2">
    <source>
        <dbReference type="ARBA" id="ARBA00004496"/>
    </source>
</evidence>
<evidence type="ECO:0000313" key="13">
    <source>
        <dbReference type="Proteomes" id="UP000308199"/>
    </source>
</evidence>
<gene>
    <name evidence="12" type="ORF">EW145_g1718</name>
</gene>
<keyword evidence="4" id="KW-0963">Cytoplasm</keyword>
<dbReference type="InterPro" id="IPR000357">
    <property type="entry name" value="HEAT"/>
</dbReference>
<dbReference type="PANTHER" id="PTHR32170">
    <property type="entry name" value="PROTEASOME ACTIVATOR COMPLEX SUBUNIT 4"/>
    <property type="match status" value="1"/>
</dbReference>
<dbReference type="EMBL" id="SGPK01000050">
    <property type="protein sequence ID" value="THH09871.1"/>
    <property type="molecule type" value="Genomic_DNA"/>
</dbReference>
<dbReference type="InterPro" id="IPR016024">
    <property type="entry name" value="ARM-type_fold"/>
</dbReference>
<keyword evidence="7" id="KW-0234">DNA repair</keyword>
<comment type="caution">
    <text evidence="12">The sequence shown here is derived from an EMBL/GenBank/DDBJ whole genome shotgun (WGS) entry which is preliminary data.</text>
</comment>
<accession>A0A4S4LF81</accession>
<evidence type="ECO:0008006" key="14">
    <source>
        <dbReference type="Google" id="ProtNLM"/>
    </source>
</evidence>
<evidence type="ECO:0000259" key="10">
    <source>
        <dbReference type="Pfam" id="PF16507"/>
    </source>
</evidence>
<feature type="domain" description="Proteasome activator complex subunit 4 C-terminal" evidence="9">
    <location>
        <begin position="1867"/>
        <end position="1923"/>
    </location>
</feature>
<evidence type="ECO:0000259" key="11">
    <source>
        <dbReference type="Pfam" id="PF23096"/>
    </source>
</evidence>
<dbReference type="OrthoDB" id="17907at2759"/>
<keyword evidence="13" id="KW-1185">Reference proteome</keyword>
<keyword evidence="6" id="KW-0227">DNA damage</keyword>
<evidence type="ECO:0000256" key="5">
    <source>
        <dbReference type="ARBA" id="ARBA00022737"/>
    </source>
</evidence>
<keyword evidence="5" id="KW-0677">Repeat</keyword>
<name>A0A4S4LF81_9AGAM</name>
<evidence type="ECO:0000313" key="12">
    <source>
        <dbReference type="EMBL" id="THH09871.1"/>
    </source>
</evidence>
<keyword evidence="8" id="KW-0539">Nucleus</keyword>
<dbReference type="GO" id="GO:0010499">
    <property type="term" value="P:proteasomal ubiquitin-independent protein catabolic process"/>
    <property type="evidence" value="ECO:0007669"/>
    <property type="project" value="TreeGrafter"/>
</dbReference>
<comment type="subcellular location">
    <subcellularLocation>
        <location evidence="2">Cytoplasm</location>
    </subcellularLocation>
    <subcellularLocation>
        <location evidence="1">Nucleus speckle</location>
    </subcellularLocation>
</comment>
<evidence type="ECO:0000256" key="8">
    <source>
        <dbReference type="ARBA" id="ARBA00023242"/>
    </source>
</evidence>
<dbReference type="Gene3D" id="1.25.10.10">
    <property type="entry name" value="Leucine-rich Repeat Variant"/>
    <property type="match status" value="1"/>
</dbReference>
<dbReference type="InterPro" id="IPR032430">
    <property type="entry name" value="Blm10_mid"/>
</dbReference>
<dbReference type="PANTHER" id="PTHR32170:SF3">
    <property type="entry name" value="PROTEASOME ACTIVATOR COMPLEX SUBUNIT 4"/>
    <property type="match status" value="1"/>
</dbReference>
<dbReference type="InterPro" id="IPR021843">
    <property type="entry name" value="PSME4_C"/>
</dbReference>
<evidence type="ECO:0000256" key="4">
    <source>
        <dbReference type="ARBA" id="ARBA00022490"/>
    </source>
</evidence>
<proteinExistence type="inferred from homology"/>
<sequence>MEMTPDLSELIQGLLNDPAAFGDSLMMLNDDGISTPCSPIEEVEGSPATSEEAAFAKQREALRTYIASVPYACESFEEMDAMLAHIVDKMYVCAKSNQTDLLWNWDGILSTWLLMRYPISKAKRIKLLHYYYELCLVPGTEPHLIRERTKMFSALLPQKHDSMALIESQDLELDWRPLWRILKKELWPMKRLHDPSRNTANLYIYLAELSRRYFPEKETKNMLSTILPLLTQDTFLSIIPVLTSFLPFSQPQVYLPALFAVWEAFNSNIVDDRMIELMGDLAEEHVSGTTGPYGEAVARWCDIGIWDEDQWIFLMGKCLGSMNVPMGALKGASTTAGHADIMSGKNTVRIKKPVSRQHSLAKLIIYSMSSVDVLVKSDASRESRGSKQEAETGYLAGSKALDSLAKIITSAETFLHPSNTGHWTLSLSNFLQRLASEFCKRWKEEEDLKCKTPVTRRLTPAIRRAFVLTLRTPMLLALFAKDPISMGLAQGALRSMAMLEPGLVMPQLLERAYGGLEVVNETHRTTAVMSMLSGIALPLVSERIWQGGQRHLVPLLELCLPGIDLNDPAKTICAAGFICAAVQHIKIGDLDPQPAGLLTADDAPSEGMLMDLDAGGVRLPNGTQEAFPILDIAEERAIVRDSTAGFADWVTSLFRRVFALYENLPEEGGRKNTTGGKSEEAMLKSVKNVLDVVCLHLSDTLFDLVLKIVYEYATTNTKANAVRALGQLVACLARNKPQQTIDKFLPFSALQIKEELKHGASSVRTTSSHAAVPSDTTLHWNISILRGCLGYGGPAILKHRETILDLISVLIEKTKSERGYSGSGRLVSRLLHTLSGVYPINGRFVNTDEWETSEFNKNHNIHWGRFYSPKDVKFEWHVPKEEEIAFIIQILEQVAVPLLAHLEKLLNNTGAWDNISRNDFCRYLYALRSVWSGLPTLFQEVKRTGDPCLNDGESDLSGIYPVGLSVKAGFILTDPRDPRYQTVINHRAHYGRVIHHAAVMLRGNINGEDHIDAVIGTAIEVYLLEYGTSKSNYSALQKNYAMARDNNRMWPRQKENTRLVFLKRAQVYHNARMTMHAMNRCRSEFDVLLFDDLIELSLSPYTRIRNQSQHVLFAACNRYPLSTHDFSRLCESDSLKPSAFSNRAILNDVATALLNCQHQEKPSIQKLVSSVHHDLLLNCISEESLRRLLPFESNTRLSTTLDSLRGQYSDLKANDSLLSHTLAVSTKQTEQNNVAYERLIANIIEIARRPTTHWRYLQMAIQCLVLLLRRDIPQMSDIAKLLVETTTKSHISTRTIAQRGLVKLLALVKIRSYSKSDDDLWFKEWKNPLQREISVENTTELLAFLQGPFSNDYDQAPPIYVDKIKSGFLVWESSLKAYSLPDDSTSLSLIWEPQSRAALASVESILQDPTYFPTLISLWSQETDTRGSTDLDLRSDNFIFMKTIAKMFEDKYLNQIMSIIDPLLSDPDRFKQRAAAEVILGLLRGSKHWLASARKTLWDWFMAHVGDIYAQMKPDTAAFWEILFQEQLADSDPQRSRPLIDWVLSLPLEFHSDSVFSMSKSTGLFMNLANEMGIRFGAAADRYINMFFDNAHTGYAEIRNLSAQCLYVLMSCEWNPSYPSVDAFLAACNKDSDPLGIRRPRHIEHINQLVNELPTWRLERLPHPRVNQSQVCAVFLLLQNKWLNIEFSLIKSDYHAFLSWIWTAGHGSKASSVFPYVIPVIPEILKMTELNDDPELLMYSTAVLYILSAVTPPREFIKIIAGKFISTIKSSSSWKIKLNGLPILIIFFYRNLVSFSEECVARLMDAVIACLSDENVEVREMAAKLLSGLLRCSQRRSILPLRNRFVSAARNTKLPKRQEIGYTDALRKLHAAILGLCALVESFPYSIEPWMPPLTEVLAPHASDPPPISTTIRKCASEFKKARFTSLQQSDL</sequence>
<protein>
    <recommendedName>
        <fullName evidence="14">Proteasome activator Blm10 mid region domain-containing protein</fullName>
    </recommendedName>
</protein>
<organism evidence="12 13">
    <name type="scientific">Phellinidium pouzarii</name>
    <dbReference type="NCBI Taxonomy" id="167371"/>
    <lineage>
        <taxon>Eukaryota</taxon>
        <taxon>Fungi</taxon>
        <taxon>Dikarya</taxon>
        <taxon>Basidiomycota</taxon>
        <taxon>Agaricomycotina</taxon>
        <taxon>Agaricomycetes</taxon>
        <taxon>Hymenochaetales</taxon>
        <taxon>Hymenochaetaceae</taxon>
        <taxon>Phellinidium</taxon>
    </lineage>
</organism>
<dbReference type="SUPFAM" id="SSF48371">
    <property type="entry name" value="ARM repeat"/>
    <property type="match status" value="1"/>
</dbReference>
<dbReference type="Pfam" id="PF23096">
    <property type="entry name" value="HEAT_PSME4"/>
    <property type="match status" value="1"/>
</dbReference>
<dbReference type="GO" id="GO:0070628">
    <property type="term" value="F:proteasome binding"/>
    <property type="evidence" value="ECO:0007669"/>
    <property type="project" value="InterPro"/>
</dbReference>
<evidence type="ECO:0000259" key="9">
    <source>
        <dbReference type="Pfam" id="PF11919"/>
    </source>
</evidence>
<comment type="similarity">
    <text evidence="3">Belongs to the BLM10 family.</text>
</comment>
<dbReference type="Pfam" id="PF16507">
    <property type="entry name" value="HEAT_PSME4_mid"/>
    <property type="match status" value="1"/>
</dbReference>
<reference evidence="12 13" key="1">
    <citation type="submission" date="2019-02" db="EMBL/GenBank/DDBJ databases">
        <title>Genome sequencing of the rare red list fungi Phellinidium pouzarii.</title>
        <authorList>
            <person name="Buettner E."/>
            <person name="Kellner H."/>
        </authorList>
    </citation>
    <scope>NUCLEOTIDE SEQUENCE [LARGE SCALE GENOMIC DNA]</scope>
    <source>
        <strain evidence="12 13">DSM 108285</strain>
    </source>
</reference>
<evidence type="ECO:0000256" key="6">
    <source>
        <dbReference type="ARBA" id="ARBA00022763"/>
    </source>
</evidence>
<dbReference type="GO" id="GO:0016607">
    <property type="term" value="C:nuclear speck"/>
    <property type="evidence" value="ECO:0007669"/>
    <property type="project" value="UniProtKB-SubCell"/>
</dbReference>
<dbReference type="Pfam" id="PF02985">
    <property type="entry name" value="HEAT"/>
    <property type="match status" value="1"/>
</dbReference>
<dbReference type="Proteomes" id="UP000308199">
    <property type="component" value="Unassembled WGS sequence"/>
</dbReference>
<dbReference type="GO" id="GO:0005829">
    <property type="term" value="C:cytosol"/>
    <property type="evidence" value="ECO:0007669"/>
    <property type="project" value="TreeGrafter"/>
</dbReference>
<evidence type="ECO:0000256" key="1">
    <source>
        <dbReference type="ARBA" id="ARBA00004324"/>
    </source>
</evidence>
<dbReference type="Pfam" id="PF11919">
    <property type="entry name" value="PSME4_C"/>
    <property type="match status" value="1"/>
</dbReference>
<evidence type="ECO:0000256" key="7">
    <source>
        <dbReference type="ARBA" id="ARBA00023204"/>
    </source>
</evidence>
<evidence type="ECO:0000256" key="3">
    <source>
        <dbReference type="ARBA" id="ARBA00005739"/>
    </source>
</evidence>
<dbReference type="InterPro" id="IPR011989">
    <property type="entry name" value="ARM-like"/>
</dbReference>